<accession>A0ACC3MP12</accession>
<evidence type="ECO:0000313" key="2">
    <source>
        <dbReference type="Proteomes" id="UP001281147"/>
    </source>
</evidence>
<organism evidence="1 2">
    <name type="scientific">Vermiconidia calcicola</name>
    <dbReference type="NCBI Taxonomy" id="1690605"/>
    <lineage>
        <taxon>Eukaryota</taxon>
        <taxon>Fungi</taxon>
        <taxon>Dikarya</taxon>
        <taxon>Ascomycota</taxon>
        <taxon>Pezizomycotina</taxon>
        <taxon>Dothideomycetes</taxon>
        <taxon>Dothideomycetidae</taxon>
        <taxon>Mycosphaerellales</taxon>
        <taxon>Extremaceae</taxon>
        <taxon>Vermiconidia</taxon>
    </lineage>
</organism>
<dbReference type="EMBL" id="JAUTXU010000187">
    <property type="protein sequence ID" value="KAK3700347.1"/>
    <property type="molecule type" value="Genomic_DNA"/>
</dbReference>
<reference evidence="1" key="1">
    <citation type="submission" date="2023-07" db="EMBL/GenBank/DDBJ databases">
        <title>Black Yeasts Isolated from many extreme environments.</title>
        <authorList>
            <person name="Coleine C."/>
            <person name="Stajich J.E."/>
            <person name="Selbmann L."/>
        </authorList>
    </citation>
    <scope>NUCLEOTIDE SEQUENCE</scope>
    <source>
        <strain evidence="1">CCFEE 5714</strain>
    </source>
</reference>
<evidence type="ECO:0000313" key="1">
    <source>
        <dbReference type="EMBL" id="KAK3700347.1"/>
    </source>
</evidence>
<comment type="caution">
    <text evidence="1">The sequence shown here is derived from an EMBL/GenBank/DDBJ whole genome shotgun (WGS) entry which is preliminary data.</text>
</comment>
<sequence>MFAQALLFAATAAVASATNLFIADYAGMITTVSLTETKGNYTLTETFINKQCAPNPSWLTIDADRGLLFCLNEGLTSSNGSLSSFIITPDGSLANVKNATTISGPVSGVIYGNAAGQRGLVLAHYGGSSVSTWLIDCEGGVKPNEEFTYTLSKPGANPAQTAPHPHEAILDPTGQYILVPDLGADLVRVYSWDQATLKLKTLDALKTAPVSGPRHAAFWNPYSVSCEGCTTYLYVVGEFSATVTGYAVTYKPNGGGLSFEEVHNGTTFGLLNLPPATYPAEVHVTPDNKYLTISNRNDSSFTLPQPDGTTLHSDSLATFALQDDGSLLFYQLWPSGGSFPRHFSMNGPGTLVAVGLQNDNNVAILARDPSTGLIGEPVARIPVGGNVTCVVFDEQKAQGVLGG</sequence>
<protein>
    <submittedName>
        <fullName evidence="1">Uncharacterized protein</fullName>
    </submittedName>
</protein>
<dbReference type="Proteomes" id="UP001281147">
    <property type="component" value="Unassembled WGS sequence"/>
</dbReference>
<proteinExistence type="predicted"/>
<keyword evidence="2" id="KW-1185">Reference proteome</keyword>
<name>A0ACC3MP12_9PEZI</name>
<gene>
    <name evidence="1" type="ORF">LTR37_016051</name>
</gene>